<dbReference type="EMBL" id="JBHSED010000016">
    <property type="protein sequence ID" value="MFC4303977.1"/>
    <property type="molecule type" value="Genomic_DNA"/>
</dbReference>
<comment type="caution">
    <text evidence="2">The sequence shown here is derived from an EMBL/GenBank/DDBJ whole genome shotgun (WGS) entry which is preliminary data.</text>
</comment>
<dbReference type="SUPFAM" id="SSF55920">
    <property type="entry name" value="Creatinase/aminopeptidase"/>
    <property type="match status" value="1"/>
</dbReference>
<proteinExistence type="predicted"/>
<name>A0ABV8SAI5_9BACL</name>
<dbReference type="Gene3D" id="3.90.230.10">
    <property type="entry name" value="Creatinase/methionine aminopeptidase superfamily"/>
    <property type="match status" value="1"/>
</dbReference>
<evidence type="ECO:0000313" key="2">
    <source>
        <dbReference type="EMBL" id="MFC4303977.1"/>
    </source>
</evidence>
<organism evidence="2 3">
    <name type="scientific">Cohnella boryungensis</name>
    <dbReference type="NCBI Taxonomy" id="768479"/>
    <lineage>
        <taxon>Bacteria</taxon>
        <taxon>Bacillati</taxon>
        <taxon>Bacillota</taxon>
        <taxon>Bacilli</taxon>
        <taxon>Bacillales</taxon>
        <taxon>Paenibacillaceae</taxon>
        <taxon>Cohnella</taxon>
    </lineage>
</organism>
<accession>A0ABV8SAI5</accession>
<dbReference type="PANTHER" id="PTHR46112:SF2">
    <property type="entry name" value="XAA-PRO AMINOPEPTIDASE P-RELATED"/>
    <property type="match status" value="1"/>
</dbReference>
<evidence type="ECO:0000259" key="1">
    <source>
        <dbReference type="Pfam" id="PF00557"/>
    </source>
</evidence>
<gene>
    <name evidence="2" type="ORF">ACFO1S_11055</name>
</gene>
<sequence length="83" mass="8934">MRGTGTAVFFNHRVGHGLGLEMHEEPSIHGGCATLVAPGHSFTIEPGIYIPGLGGVRIEDNLYVEPDGRVRVLSKLSKALQRL</sequence>
<keyword evidence="3" id="KW-1185">Reference proteome</keyword>
<dbReference type="InterPro" id="IPR000994">
    <property type="entry name" value="Pept_M24"/>
</dbReference>
<protein>
    <submittedName>
        <fullName evidence="2">M24 family metallopeptidase</fullName>
    </submittedName>
</protein>
<dbReference type="Pfam" id="PF00557">
    <property type="entry name" value="Peptidase_M24"/>
    <property type="match status" value="1"/>
</dbReference>
<reference evidence="3" key="1">
    <citation type="journal article" date="2019" name="Int. J. Syst. Evol. Microbiol.">
        <title>The Global Catalogue of Microorganisms (GCM) 10K type strain sequencing project: providing services to taxonomists for standard genome sequencing and annotation.</title>
        <authorList>
            <consortium name="The Broad Institute Genomics Platform"/>
            <consortium name="The Broad Institute Genome Sequencing Center for Infectious Disease"/>
            <person name="Wu L."/>
            <person name="Ma J."/>
        </authorList>
    </citation>
    <scope>NUCLEOTIDE SEQUENCE [LARGE SCALE GENOMIC DNA]</scope>
    <source>
        <strain evidence="3">CGMCC 4.1641</strain>
    </source>
</reference>
<dbReference type="RefSeq" id="WP_204601867.1">
    <property type="nucleotide sequence ID" value="NZ_JBHSED010000016.1"/>
</dbReference>
<evidence type="ECO:0000313" key="3">
    <source>
        <dbReference type="Proteomes" id="UP001595755"/>
    </source>
</evidence>
<dbReference type="PANTHER" id="PTHR46112">
    <property type="entry name" value="AMINOPEPTIDASE"/>
    <property type="match status" value="1"/>
</dbReference>
<feature type="domain" description="Peptidase M24" evidence="1">
    <location>
        <begin position="5"/>
        <end position="65"/>
    </location>
</feature>
<dbReference type="Proteomes" id="UP001595755">
    <property type="component" value="Unassembled WGS sequence"/>
</dbReference>
<dbReference type="InterPro" id="IPR036005">
    <property type="entry name" value="Creatinase/aminopeptidase-like"/>
</dbReference>
<dbReference type="InterPro" id="IPR050659">
    <property type="entry name" value="Peptidase_M24B"/>
</dbReference>